<feature type="compositionally biased region" description="Basic and acidic residues" evidence="9">
    <location>
        <begin position="58"/>
        <end position="79"/>
    </location>
</feature>
<dbReference type="Pfam" id="PF16174">
    <property type="entry name" value="IHABP4_N"/>
    <property type="match status" value="1"/>
</dbReference>
<dbReference type="InParanoid" id="A0A6P7XGV1"/>
<keyword evidence="6" id="KW-0810">Translation regulation</keyword>
<proteinExistence type="inferred from homology"/>
<evidence type="ECO:0000256" key="6">
    <source>
        <dbReference type="ARBA" id="ARBA00022845"/>
    </source>
</evidence>
<dbReference type="GO" id="GO:0015030">
    <property type="term" value="C:Cajal body"/>
    <property type="evidence" value="ECO:0007669"/>
    <property type="project" value="UniProtKB-SubCell"/>
</dbReference>
<evidence type="ECO:0000259" key="10">
    <source>
        <dbReference type="SMART" id="SM01233"/>
    </source>
</evidence>
<feature type="compositionally biased region" description="Basic and acidic residues" evidence="9">
    <location>
        <begin position="236"/>
        <end position="264"/>
    </location>
</feature>
<evidence type="ECO:0000313" key="12">
    <source>
        <dbReference type="RefSeq" id="XP_030049499.1"/>
    </source>
</evidence>
<comment type="subcellular location">
    <subcellularLocation>
        <location evidence="1">Cytoplasm</location>
        <location evidence="1">Stress granule</location>
    </subcellularLocation>
    <subcellularLocation>
        <location evidence="2">Nucleus speckle</location>
    </subcellularLocation>
    <subcellularLocation>
        <location evidence="3">Nucleus</location>
        <location evidence="3">Cajal body</location>
    </subcellularLocation>
    <subcellularLocation>
        <location evidence="4">Nucleus</location>
        <location evidence="4">Nucleolus</location>
    </subcellularLocation>
</comment>
<dbReference type="OrthoDB" id="6022699at2759"/>
<keyword evidence="5" id="KW-0963">Cytoplasm</keyword>
<name>A0A6P7XGV1_9AMPH</name>
<evidence type="ECO:0000256" key="7">
    <source>
        <dbReference type="ARBA" id="ARBA00023242"/>
    </source>
</evidence>
<dbReference type="SMART" id="SM01233">
    <property type="entry name" value="HABP4_PAI-RBP1"/>
    <property type="match status" value="1"/>
</dbReference>
<dbReference type="GO" id="GO:0010494">
    <property type="term" value="C:cytoplasmic stress granule"/>
    <property type="evidence" value="ECO:0007669"/>
    <property type="project" value="UniProtKB-SubCell"/>
</dbReference>
<feature type="compositionally biased region" description="Basic residues" evidence="9">
    <location>
        <begin position="157"/>
        <end position="169"/>
    </location>
</feature>
<keyword evidence="11" id="KW-1185">Reference proteome</keyword>
<evidence type="ECO:0000256" key="3">
    <source>
        <dbReference type="ARBA" id="ARBA00004408"/>
    </source>
</evidence>
<dbReference type="Proteomes" id="UP000515156">
    <property type="component" value="Chromosome 2"/>
</dbReference>
<organism evidence="11 12">
    <name type="scientific">Microcaecilia unicolor</name>
    <dbReference type="NCBI Taxonomy" id="1415580"/>
    <lineage>
        <taxon>Eukaryota</taxon>
        <taxon>Metazoa</taxon>
        <taxon>Chordata</taxon>
        <taxon>Craniata</taxon>
        <taxon>Vertebrata</taxon>
        <taxon>Euteleostomi</taxon>
        <taxon>Amphibia</taxon>
        <taxon>Gymnophiona</taxon>
        <taxon>Siphonopidae</taxon>
        <taxon>Microcaecilia</taxon>
    </lineage>
</organism>
<gene>
    <name evidence="12" type="primary">HABP4</name>
</gene>
<protein>
    <submittedName>
        <fullName evidence="12">Intracellular hyaluronan-binding protein 4</fullName>
    </submittedName>
</protein>
<evidence type="ECO:0000256" key="2">
    <source>
        <dbReference type="ARBA" id="ARBA00004324"/>
    </source>
</evidence>
<feature type="region of interest" description="Disordered" evidence="9">
    <location>
        <begin position="151"/>
        <end position="264"/>
    </location>
</feature>
<feature type="compositionally biased region" description="Basic and acidic residues" evidence="9">
    <location>
        <begin position="37"/>
        <end position="46"/>
    </location>
</feature>
<keyword evidence="7" id="KW-0539">Nucleus</keyword>
<dbReference type="GO" id="GO:0033120">
    <property type="term" value="P:positive regulation of RNA splicing"/>
    <property type="evidence" value="ECO:0007669"/>
    <property type="project" value="TreeGrafter"/>
</dbReference>
<dbReference type="InterPro" id="IPR032381">
    <property type="entry name" value="IHABP4_N"/>
</dbReference>
<sequence length="385" mass="43371">MKGALSSPVSAAMQAGFGCAVANRFQQLLDDESDPYDVLREAEEEKRRHRRQEVAANAKRDGAAHKPGKRESQKERKVPVPETQQPPAQAPPPPGQKRPPKRVDRGGENENWGAEVKLDRAERRTAFREFRSNDLERPVEFSIEKPVDWFDRDRPIRGRGGRGGMRGRGRGGGLMRSFDGLDQRGKREFERHSGSDRAGIRPEDKRGGNGARNWGTVKDDLSGMEQTTPMEETTEVEEHQELPDGESETKVDGESVEEMAHEMSLDEWKSLQEQVRPKPEFNIRKPDSSVFSKAVVIHKSKYKEVLKEEEEDDHHYFRKSANDITSQLNINFGSLARPGRGSRGGTRGGRGRARKSEEFRTDSTPEVVQIIAPNPDDPEDFPALS</sequence>
<dbReference type="GO" id="GO:0016607">
    <property type="term" value="C:nuclear speck"/>
    <property type="evidence" value="ECO:0007669"/>
    <property type="project" value="UniProtKB-SubCell"/>
</dbReference>
<dbReference type="Pfam" id="PF04774">
    <property type="entry name" value="HABP4_PAI-RBP1"/>
    <property type="match status" value="1"/>
</dbReference>
<dbReference type="GO" id="GO:0003723">
    <property type="term" value="F:RNA binding"/>
    <property type="evidence" value="ECO:0007669"/>
    <property type="project" value="InterPro"/>
</dbReference>
<evidence type="ECO:0000256" key="9">
    <source>
        <dbReference type="SAM" id="MobiDB-lite"/>
    </source>
</evidence>
<evidence type="ECO:0000256" key="8">
    <source>
        <dbReference type="ARBA" id="ARBA00035118"/>
    </source>
</evidence>
<evidence type="ECO:0000256" key="1">
    <source>
        <dbReference type="ARBA" id="ARBA00004210"/>
    </source>
</evidence>
<dbReference type="KEGG" id="muo:115463271"/>
<dbReference type="InterPro" id="IPR006861">
    <property type="entry name" value="HABP4_PAIRBP1-bd"/>
</dbReference>
<dbReference type="RefSeq" id="XP_030049499.1">
    <property type="nucleotide sequence ID" value="XM_030193639.1"/>
</dbReference>
<feature type="compositionally biased region" description="Pro residues" evidence="9">
    <location>
        <begin position="88"/>
        <end position="97"/>
    </location>
</feature>
<dbReference type="InterPro" id="IPR039764">
    <property type="entry name" value="HABP4/SERBP1-like"/>
</dbReference>
<dbReference type="PANTHER" id="PTHR12299">
    <property type="entry name" value="HYALURONIC ACID-BINDING PROTEIN 4"/>
    <property type="match status" value="1"/>
</dbReference>
<feature type="domain" description="Hyaluronan/mRNA-binding protein" evidence="10">
    <location>
        <begin position="185"/>
        <end position="289"/>
    </location>
</feature>
<dbReference type="AlphaFoldDB" id="A0A6P7XGV1"/>
<evidence type="ECO:0000256" key="5">
    <source>
        <dbReference type="ARBA" id="ARBA00022490"/>
    </source>
</evidence>
<feature type="compositionally biased region" description="Basic and acidic residues" evidence="9">
    <location>
        <begin position="179"/>
        <end position="207"/>
    </location>
</feature>
<dbReference type="GeneID" id="115463271"/>
<dbReference type="GO" id="GO:0005730">
    <property type="term" value="C:nucleolus"/>
    <property type="evidence" value="ECO:0007669"/>
    <property type="project" value="UniProtKB-SubCell"/>
</dbReference>
<dbReference type="PROSITE" id="PS51257">
    <property type="entry name" value="PROKAR_LIPOPROTEIN"/>
    <property type="match status" value="1"/>
</dbReference>
<evidence type="ECO:0000256" key="4">
    <source>
        <dbReference type="ARBA" id="ARBA00004604"/>
    </source>
</evidence>
<feature type="compositionally biased region" description="Acidic residues" evidence="9">
    <location>
        <begin position="376"/>
        <end position="385"/>
    </location>
</feature>
<reference evidence="12" key="1">
    <citation type="submission" date="2025-08" db="UniProtKB">
        <authorList>
            <consortium name="RefSeq"/>
        </authorList>
    </citation>
    <scope>IDENTIFICATION</scope>
</reference>
<dbReference type="FunCoup" id="A0A6P7XGV1">
    <property type="interactions" value="1007"/>
</dbReference>
<feature type="region of interest" description="Disordered" evidence="9">
    <location>
        <begin position="332"/>
        <end position="385"/>
    </location>
</feature>
<evidence type="ECO:0000313" key="11">
    <source>
        <dbReference type="Proteomes" id="UP000515156"/>
    </source>
</evidence>
<dbReference type="PANTHER" id="PTHR12299:SF30">
    <property type="entry name" value="INTRACELLULAR HYALURONAN-BINDING PROTEIN 4"/>
    <property type="match status" value="1"/>
</dbReference>
<comment type="similarity">
    <text evidence="8">Belongs to the SERBP1-HABP4 family.</text>
</comment>
<accession>A0A6P7XGV1</accession>
<feature type="region of interest" description="Disordered" evidence="9">
    <location>
        <begin position="27"/>
        <end position="119"/>
    </location>
</feature>
<feature type="compositionally biased region" description="Basic and acidic residues" evidence="9">
    <location>
        <begin position="354"/>
        <end position="363"/>
    </location>
</feature>
<dbReference type="CTD" id="22927"/>
<dbReference type="GO" id="GO:0045948">
    <property type="term" value="P:positive regulation of translational initiation"/>
    <property type="evidence" value="ECO:0007669"/>
    <property type="project" value="TreeGrafter"/>
</dbReference>